<protein>
    <submittedName>
        <fullName evidence="1">Uncharacterized protein</fullName>
    </submittedName>
</protein>
<evidence type="ECO:0000313" key="1">
    <source>
        <dbReference type="EMBL" id="VDN19923.1"/>
    </source>
</evidence>
<organism evidence="1 2">
    <name type="scientific">Dibothriocephalus latus</name>
    <name type="common">Fish tapeworm</name>
    <name type="synonym">Diphyllobothrium latum</name>
    <dbReference type="NCBI Taxonomy" id="60516"/>
    <lineage>
        <taxon>Eukaryota</taxon>
        <taxon>Metazoa</taxon>
        <taxon>Spiralia</taxon>
        <taxon>Lophotrochozoa</taxon>
        <taxon>Platyhelminthes</taxon>
        <taxon>Cestoda</taxon>
        <taxon>Eucestoda</taxon>
        <taxon>Diphyllobothriidea</taxon>
        <taxon>Diphyllobothriidae</taxon>
        <taxon>Dibothriocephalus</taxon>
    </lineage>
</organism>
<dbReference type="Proteomes" id="UP000281553">
    <property type="component" value="Unassembled WGS sequence"/>
</dbReference>
<dbReference type="EMBL" id="UYRU01070554">
    <property type="protein sequence ID" value="VDN19923.1"/>
    <property type="molecule type" value="Genomic_DNA"/>
</dbReference>
<sequence length="48" mass="5530">MGLEDSMVEEFARFFLRCQLPLSPSMGPKEVDFKLFLNALTALESHRQ</sequence>
<evidence type="ECO:0000313" key="2">
    <source>
        <dbReference type="Proteomes" id="UP000281553"/>
    </source>
</evidence>
<gene>
    <name evidence="1" type="ORF">DILT_LOCUS13513</name>
</gene>
<proteinExistence type="predicted"/>
<accession>A0A3P7M917</accession>
<reference evidence="1 2" key="1">
    <citation type="submission" date="2018-11" db="EMBL/GenBank/DDBJ databases">
        <authorList>
            <consortium name="Pathogen Informatics"/>
        </authorList>
    </citation>
    <scope>NUCLEOTIDE SEQUENCE [LARGE SCALE GENOMIC DNA]</scope>
</reference>
<dbReference type="AlphaFoldDB" id="A0A3P7M917"/>
<name>A0A3P7M917_DIBLA</name>
<keyword evidence="2" id="KW-1185">Reference proteome</keyword>